<gene>
    <name evidence="3" type="ORF">NCTC10038_03639</name>
</gene>
<feature type="domain" description="DUF4236" evidence="2">
    <location>
        <begin position="3"/>
        <end position="54"/>
    </location>
</feature>
<dbReference type="Proteomes" id="UP000248640">
    <property type="component" value="Chromosome 1"/>
</dbReference>
<reference evidence="3 4" key="1">
    <citation type="submission" date="2018-06" db="EMBL/GenBank/DDBJ databases">
        <authorList>
            <consortium name="Pathogen Informatics"/>
            <person name="Doyle S."/>
        </authorList>
    </citation>
    <scope>NUCLEOTIDE SEQUENCE [LARGE SCALE GENOMIC DNA]</scope>
    <source>
        <strain evidence="3 4">NCTC10038</strain>
    </source>
</reference>
<proteinExistence type="predicted"/>
<dbReference type="GeneID" id="61639511"/>
<dbReference type="AlphaFoldDB" id="A0A8B4I9A8"/>
<dbReference type="RefSeq" id="WP_053256725.1">
    <property type="nucleotide sequence ID" value="NZ_CBCRXZ010000011.1"/>
</dbReference>
<accession>A0A8B4I9A8</accession>
<evidence type="ECO:0000313" key="4">
    <source>
        <dbReference type="Proteomes" id="UP000248640"/>
    </source>
</evidence>
<name>A0A8B4I9A8_PSEFL</name>
<feature type="transmembrane region" description="Helical" evidence="1">
    <location>
        <begin position="101"/>
        <end position="120"/>
    </location>
</feature>
<organism evidence="3 4">
    <name type="scientific">Pseudomonas fluorescens</name>
    <dbReference type="NCBI Taxonomy" id="294"/>
    <lineage>
        <taxon>Bacteria</taxon>
        <taxon>Pseudomonadati</taxon>
        <taxon>Pseudomonadota</taxon>
        <taxon>Gammaproteobacteria</taxon>
        <taxon>Pseudomonadales</taxon>
        <taxon>Pseudomonadaceae</taxon>
        <taxon>Pseudomonas</taxon>
    </lineage>
</organism>
<dbReference type="InterPro" id="IPR025330">
    <property type="entry name" value="DUF4236"/>
</dbReference>
<evidence type="ECO:0000313" key="3">
    <source>
        <dbReference type="EMBL" id="SQF92208.1"/>
    </source>
</evidence>
<protein>
    <recommendedName>
        <fullName evidence="2">DUF4236 domain-containing protein</fullName>
    </recommendedName>
</protein>
<evidence type="ECO:0000256" key="1">
    <source>
        <dbReference type="SAM" id="Phobius"/>
    </source>
</evidence>
<keyword evidence="1" id="KW-0472">Membrane</keyword>
<feature type="transmembrane region" description="Helical" evidence="1">
    <location>
        <begin position="79"/>
        <end position="95"/>
    </location>
</feature>
<sequence length="126" mass="13405">MALRIRKSIKIAPGVKINLSKSGISTSLGVKGATVNLSKRGTRVTTGIPGTGISSSTLYKSKAGKVEPANPREYSKTEWVLAWILGEILAIVGWAKLDEGASILCAMLAIAIPAGLFLYYRSKRSL</sequence>
<evidence type="ECO:0000259" key="2">
    <source>
        <dbReference type="Pfam" id="PF14020"/>
    </source>
</evidence>
<dbReference type="EMBL" id="LS483372">
    <property type="protein sequence ID" value="SQF92208.1"/>
    <property type="molecule type" value="Genomic_DNA"/>
</dbReference>
<dbReference type="Pfam" id="PF14020">
    <property type="entry name" value="DUF4236"/>
    <property type="match status" value="1"/>
</dbReference>
<keyword evidence="1" id="KW-1133">Transmembrane helix</keyword>
<keyword evidence="1" id="KW-0812">Transmembrane</keyword>